<sequence>MKKLSRILMLLSICSVFALKSKAQEIVVRARLGRPAGVVVARPYRPSPNHVWVAEEWTPGRGSYVYHAGYWALPPHPRAIWIAGHWRGRRGGYVWIPGHWR</sequence>
<dbReference type="EMBL" id="VLLI01000001">
    <property type="protein sequence ID" value="TWJ04342.1"/>
    <property type="molecule type" value="Genomic_DNA"/>
</dbReference>
<evidence type="ECO:0000313" key="3">
    <source>
        <dbReference type="Proteomes" id="UP000317010"/>
    </source>
</evidence>
<dbReference type="OrthoDB" id="800027at2"/>
<evidence type="ECO:0000256" key="1">
    <source>
        <dbReference type="SAM" id="SignalP"/>
    </source>
</evidence>
<keyword evidence="3" id="KW-1185">Reference proteome</keyword>
<accession>A0A562UEX8</accession>
<dbReference type="Proteomes" id="UP000317010">
    <property type="component" value="Unassembled WGS sequence"/>
</dbReference>
<feature type="chain" id="PRO_5021762607" evidence="1">
    <location>
        <begin position="19"/>
        <end position="101"/>
    </location>
</feature>
<organism evidence="2 3">
    <name type="scientific">Mucilaginibacter frigoritolerans</name>
    <dbReference type="NCBI Taxonomy" id="652788"/>
    <lineage>
        <taxon>Bacteria</taxon>
        <taxon>Pseudomonadati</taxon>
        <taxon>Bacteroidota</taxon>
        <taxon>Sphingobacteriia</taxon>
        <taxon>Sphingobacteriales</taxon>
        <taxon>Sphingobacteriaceae</taxon>
        <taxon>Mucilaginibacter</taxon>
    </lineage>
</organism>
<proteinExistence type="predicted"/>
<feature type="signal peptide" evidence="1">
    <location>
        <begin position="1"/>
        <end position="18"/>
    </location>
</feature>
<dbReference type="RefSeq" id="WP_144908489.1">
    <property type="nucleotide sequence ID" value="NZ_VLLI01000001.1"/>
</dbReference>
<protein>
    <submittedName>
        <fullName evidence="2">YXWGXW repeat-containing protein</fullName>
    </submittedName>
</protein>
<dbReference type="InterPro" id="IPR024447">
    <property type="entry name" value="YXWGXW_rpt"/>
</dbReference>
<dbReference type="Pfam" id="PF12779">
    <property type="entry name" value="WXXGXW"/>
    <property type="match status" value="2"/>
</dbReference>
<keyword evidence="1" id="KW-0732">Signal</keyword>
<gene>
    <name evidence="2" type="ORF">JN11_00050</name>
</gene>
<name>A0A562UEX8_9SPHI</name>
<comment type="caution">
    <text evidence="2">The sequence shown here is derived from an EMBL/GenBank/DDBJ whole genome shotgun (WGS) entry which is preliminary data.</text>
</comment>
<dbReference type="AlphaFoldDB" id="A0A562UEX8"/>
<reference evidence="2 3" key="1">
    <citation type="submission" date="2019-07" db="EMBL/GenBank/DDBJ databases">
        <title>Genomic Encyclopedia of Archaeal and Bacterial Type Strains, Phase II (KMG-II): from individual species to whole genera.</title>
        <authorList>
            <person name="Goeker M."/>
        </authorList>
    </citation>
    <scope>NUCLEOTIDE SEQUENCE [LARGE SCALE GENOMIC DNA]</scope>
    <source>
        <strain evidence="2 3">ATCC BAA-1854</strain>
    </source>
</reference>
<evidence type="ECO:0000313" key="2">
    <source>
        <dbReference type="EMBL" id="TWJ04342.1"/>
    </source>
</evidence>